<gene>
    <name evidence="2" type="ORF">WN50_02030</name>
</gene>
<evidence type="ECO:0000256" key="1">
    <source>
        <dbReference type="SAM" id="MobiDB-lite"/>
    </source>
</evidence>
<dbReference type="OrthoDB" id="463790at2"/>
<evidence type="ECO:0000313" key="3">
    <source>
        <dbReference type="Proteomes" id="UP000033607"/>
    </source>
</evidence>
<comment type="caution">
    <text evidence="2">The sequence shown here is derived from an EMBL/GenBank/DDBJ whole genome shotgun (WGS) entry which is preliminary data.</text>
</comment>
<dbReference type="RefSeq" id="WP_046276833.1">
    <property type="nucleotide sequence ID" value="NZ_LATL02000068.1"/>
</dbReference>
<feature type="compositionally biased region" description="Polar residues" evidence="1">
    <location>
        <begin position="89"/>
        <end position="100"/>
    </location>
</feature>
<evidence type="ECO:0000313" key="2">
    <source>
        <dbReference type="EMBL" id="KKD39664.1"/>
    </source>
</evidence>
<dbReference type="Proteomes" id="UP000033607">
    <property type="component" value="Unassembled WGS sequence"/>
</dbReference>
<name>A0A0F5YL86_9CYAN</name>
<reference evidence="2 3" key="1">
    <citation type="submission" date="2015-06" db="EMBL/GenBank/DDBJ databases">
        <title>Draft genome assembly of filamentous brackish cyanobacterium Limnoraphis robusta strain CS-951.</title>
        <authorList>
            <person name="Willis A."/>
            <person name="Parks M."/>
            <person name="Burford M.A."/>
        </authorList>
    </citation>
    <scope>NUCLEOTIDE SEQUENCE [LARGE SCALE GENOMIC DNA]</scope>
    <source>
        <strain evidence="2 3">CS-951</strain>
    </source>
</reference>
<dbReference type="EMBL" id="LATL02000068">
    <property type="protein sequence ID" value="KKD39664.1"/>
    <property type="molecule type" value="Genomic_DNA"/>
</dbReference>
<organism evidence="2 3">
    <name type="scientific">Limnoraphis robusta CS-951</name>
    <dbReference type="NCBI Taxonomy" id="1637645"/>
    <lineage>
        <taxon>Bacteria</taxon>
        <taxon>Bacillati</taxon>
        <taxon>Cyanobacteriota</taxon>
        <taxon>Cyanophyceae</taxon>
        <taxon>Oscillatoriophycideae</taxon>
        <taxon>Oscillatoriales</taxon>
        <taxon>Sirenicapillariaceae</taxon>
        <taxon>Limnoraphis</taxon>
    </lineage>
</organism>
<feature type="region of interest" description="Disordered" evidence="1">
    <location>
        <begin position="79"/>
        <end position="108"/>
    </location>
</feature>
<proteinExistence type="predicted"/>
<dbReference type="AlphaFoldDB" id="A0A0F5YL86"/>
<protein>
    <submittedName>
        <fullName evidence="2">Uncharacterized protein</fullName>
    </submittedName>
</protein>
<sequence>MIHEQLQYLKNTKLLGAICGSLLLGLPFIPKVASAQPAEKPDYCFDDFYQEPLNSMVRVPPGCPANDYTQEVDIEEELETETNSRQREMNTNTRQDNRQYNRPGRVGVIQPPMPADQMRTMGNINVNGSTVNVTLNNDTNANITYQVIGQTNDRLLSGGNEAELLNLPLPITITVQREDSGLIDIKNQVSEDGEVSFSLEEEGNSSASQLTIRIQEDGTIFAY</sequence>
<accession>A0A0F5YL86</accession>